<dbReference type="STRING" id="1884261.A0A5C3Q885"/>
<evidence type="ECO:0000313" key="5">
    <source>
        <dbReference type="Proteomes" id="UP000305067"/>
    </source>
</evidence>
<evidence type="ECO:0000256" key="1">
    <source>
        <dbReference type="ARBA" id="ARBA00022729"/>
    </source>
</evidence>
<dbReference type="SMART" id="SM00236">
    <property type="entry name" value="fCBD"/>
    <property type="match status" value="1"/>
</dbReference>
<sequence>MAHSVLGAVPEWNECGGSGYTGDKTCASELTCNVVNEWYHQRHWHYDGASTSPQTTGGGGGGGSTTWTPPSSLVTPLQQVWKHQQETYNMNFKNFGSRCPGGAARRYDWSLWLTPSFGGGAGGDWGARMGTEYFMSAVNSENIHIFLHELGHYFALDDFYDWTPSNVGGFLMKAGSATQITDFDGWMMRDWWRNLKSRYALRLVEGNSTASYTGTVPEAFTRVDKDL</sequence>
<dbReference type="GO" id="GO:0005576">
    <property type="term" value="C:extracellular region"/>
    <property type="evidence" value="ECO:0007669"/>
    <property type="project" value="InterPro"/>
</dbReference>
<evidence type="ECO:0000259" key="3">
    <source>
        <dbReference type="PROSITE" id="PS51164"/>
    </source>
</evidence>
<feature type="region of interest" description="Disordered" evidence="2">
    <location>
        <begin position="49"/>
        <end position="69"/>
    </location>
</feature>
<dbReference type="GO" id="GO:0030248">
    <property type="term" value="F:cellulose binding"/>
    <property type="evidence" value="ECO:0007669"/>
    <property type="project" value="InterPro"/>
</dbReference>
<evidence type="ECO:0000256" key="2">
    <source>
        <dbReference type="SAM" id="MobiDB-lite"/>
    </source>
</evidence>
<dbReference type="GO" id="GO:0005975">
    <property type="term" value="P:carbohydrate metabolic process"/>
    <property type="evidence" value="ECO:0007669"/>
    <property type="project" value="InterPro"/>
</dbReference>
<dbReference type="Pfam" id="PF00734">
    <property type="entry name" value="CBM_1"/>
    <property type="match status" value="1"/>
</dbReference>
<feature type="domain" description="CBM1" evidence="3">
    <location>
        <begin position="7"/>
        <end position="43"/>
    </location>
</feature>
<protein>
    <recommendedName>
        <fullName evidence="3">CBM1 domain-containing protein</fullName>
    </recommendedName>
</protein>
<dbReference type="AlphaFoldDB" id="A0A5C3Q885"/>
<reference evidence="4 5" key="1">
    <citation type="journal article" date="2019" name="Nat. Ecol. Evol.">
        <title>Megaphylogeny resolves global patterns of mushroom evolution.</title>
        <authorList>
            <person name="Varga T."/>
            <person name="Krizsan K."/>
            <person name="Foldi C."/>
            <person name="Dima B."/>
            <person name="Sanchez-Garcia M."/>
            <person name="Sanchez-Ramirez S."/>
            <person name="Szollosi G.J."/>
            <person name="Szarkandi J.G."/>
            <person name="Papp V."/>
            <person name="Albert L."/>
            <person name="Andreopoulos W."/>
            <person name="Angelini C."/>
            <person name="Antonin V."/>
            <person name="Barry K.W."/>
            <person name="Bougher N.L."/>
            <person name="Buchanan P."/>
            <person name="Buyck B."/>
            <person name="Bense V."/>
            <person name="Catcheside P."/>
            <person name="Chovatia M."/>
            <person name="Cooper J."/>
            <person name="Damon W."/>
            <person name="Desjardin D."/>
            <person name="Finy P."/>
            <person name="Geml J."/>
            <person name="Haridas S."/>
            <person name="Hughes K."/>
            <person name="Justo A."/>
            <person name="Karasinski D."/>
            <person name="Kautmanova I."/>
            <person name="Kiss B."/>
            <person name="Kocsube S."/>
            <person name="Kotiranta H."/>
            <person name="LaButti K.M."/>
            <person name="Lechner B.E."/>
            <person name="Liimatainen K."/>
            <person name="Lipzen A."/>
            <person name="Lukacs Z."/>
            <person name="Mihaltcheva S."/>
            <person name="Morgado L.N."/>
            <person name="Niskanen T."/>
            <person name="Noordeloos M.E."/>
            <person name="Ohm R.A."/>
            <person name="Ortiz-Santana B."/>
            <person name="Ovrebo C."/>
            <person name="Racz N."/>
            <person name="Riley R."/>
            <person name="Savchenko A."/>
            <person name="Shiryaev A."/>
            <person name="Soop K."/>
            <person name="Spirin V."/>
            <person name="Szebenyi C."/>
            <person name="Tomsovsky M."/>
            <person name="Tulloss R.E."/>
            <person name="Uehling J."/>
            <person name="Grigoriev I.V."/>
            <person name="Vagvolgyi C."/>
            <person name="Papp T."/>
            <person name="Martin F.M."/>
            <person name="Miettinen O."/>
            <person name="Hibbett D.S."/>
            <person name="Nagy L.G."/>
        </authorList>
    </citation>
    <scope>NUCLEOTIDE SEQUENCE [LARGE SCALE GENOMIC DNA]</scope>
    <source>
        <strain evidence="4 5">CBS 309.79</strain>
    </source>
</reference>
<keyword evidence="1" id="KW-0732">Signal</keyword>
<dbReference type="PROSITE" id="PS51164">
    <property type="entry name" value="CBM1_2"/>
    <property type="match status" value="1"/>
</dbReference>
<evidence type="ECO:0000313" key="4">
    <source>
        <dbReference type="EMBL" id="TFK98192.1"/>
    </source>
</evidence>
<dbReference type="InterPro" id="IPR035971">
    <property type="entry name" value="CBD_sf"/>
</dbReference>
<dbReference type="EMBL" id="ML178841">
    <property type="protein sequence ID" value="TFK98192.1"/>
    <property type="molecule type" value="Genomic_DNA"/>
</dbReference>
<gene>
    <name evidence="4" type="ORF">BDV98DRAFT_606997</name>
</gene>
<organism evidence="4 5">
    <name type="scientific">Pterulicium gracile</name>
    <dbReference type="NCBI Taxonomy" id="1884261"/>
    <lineage>
        <taxon>Eukaryota</taxon>
        <taxon>Fungi</taxon>
        <taxon>Dikarya</taxon>
        <taxon>Basidiomycota</taxon>
        <taxon>Agaricomycotina</taxon>
        <taxon>Agaricomycetes</taxon>
        <taxon>Agaricomycetidae</taxon>
        <taxon>Agaricales</taxon>
        <taxon>Pleurotineae</taxon>
        <taxon>Pterulaceae</taxon>
        <taxon>Pterulicium</taxon>
    </lineage>
</organism>
<dbReference type="OrthoDB" id="94998at2759"/>
<accession>A0A5C3Q885</accession>
<dbReference type="SUPFAM" id="SSF57180">
    <property type="entry name" value="Cellulose-binding domain"/>
    <property type="match status" value="1"/>
</dbReference>
<name>A0A5C3Q885_9AGAR</name>
<dbReference type="PANTHER" id="PTHR35606:SF4">
    <property type="entry name" value="CELLULOSE-BINDING FAMILY II PROTEIN"/>
    <property type="match status" value="1"/>
</dbReference>
<dbReference type="Proteomes" id="UP000305067">
    <property type="component" value="Unassembled WGS sequence"/>
</dbReference>
<dbReference type="PANTHER" id="PTHR35606">
    <property type="entry name" value="CELLULOSE-BINDING FAMILY II PROTEIN"/>
    <property type="match status" value="1"/>
</dbReference>
<keyword evidence="5" id="KW-1185">Reference proteome</keyword>
<dbReference type="InterPro" id="IPR000254">
    <property type="entry name" value="CBD"/>
</dbReference>
<proteinExistence type="predicted"/>